<evidence type="ECO:0000313" key="3">
    <source>
        <dbReference type="Proteomes" id="UP000639772"/>
    </source>
</evidence>
<name>A0A835QV86_VANPL</name>
<accession>A0A835QV86</accession>
<dbReference type="Proteomes" id="UP000639772">
    <property type="component" value="Chromosome 6"/>
</dbReference>
<sequence>MNAEPNGSTCQWQHGLYPEILTLISDLLPLSDFISFRATCRVWRAAPSHRSNITLFSKFHVWTISYDLADDHLCPVYDMKSNSSCLLRLPSLRHSTCIISKHGWLLFVRDGDPSHFFFYNPFSLQEIPLPPYPNPPPELVEMIGEFSSRPTSPNCFAFVVSSRGASTLEMARVKVGVGQAEWEIHKVNIEMLEKNGLRWRDLHYCNCAEDGSCACTRKNLLYVMEFDSCIAFNMDKRLGAITHRSKPSMSLSLGNLVDNHWMDWRRRFGNELILSFPKFSSKNACFARHRSLMATTPEELAAAKGVITVKTVFIEPIFPWLRHLGRRREEGEGVGCT</sequence>
<dbReference type="InterPro" id="IPR005174">
    <property type="entry name" value="KIB1-4_b-propeller"/>
</dbReference>
<gene>
    <name evidence="2" type="ORF">HPP92_013232</name>
</gene>
<dbReference type="EMBL" id="JADCNM010000006">
    <property type="protein sequence ID" value="KAG0478513.1"/>
    <property type="molecule type" value="Genomic_DNA"/>
</dbReference>
<protein>
    <recommendedName>
        <fullName evidence="1">KIB1-4 beta-propeller domain-containing protein</fullName>
    </recommendedName>
</protein>
<comment type="caution">
    <text evidence="2">The sequence shown here is derived from an EMBL/GenBank/DDBJ whole genome shotgun (WGS) entry which is preliminary data.</text>
</comment>
<feature type="domain" description="KIB1-4 beta-propeller" evidence="1">
    <location>
        <begin position="77"/>
        <end position="230"/>
    </location>
</feature>
<evidence type="ECO:0000313" key="2">
    <source>
        <dbReference type="EMBL" id="KAG0478513.1"/>
    </source>
</evidence>
<dbReference type="AlphaFoldDB" id="A0A835QV86"/>
<proteinExistence type="predicted"/>
<organism evidence="2 3">
    <name type="scientific">Vanilla planifolia</name>
    <name type="common">Vanilla</name>
    <dbReference type="NCBI Taxonomy" id="51239"/>
    <lineage>
        <taxon>Eukaryota</taxon>
        <taxon>Viridiplantae</taxon>
        <taxon>Streptophyta</taxon>
        <taxon>Embryophyta</taxon>
        <taxon>Tracheophyta</taxon>
        <taxon>Spermatophyta</taxon>
        <taxon>Magnoliopsida</taxon>
        <taxon>Liliopsida</taxon>
        <taxon>Asparagales</taxon>
        <taxon>Orchidaceae</taxon>
        <taxon>Vanilloideae</taxon>
        <taxon>Vanilleae</taxon>
        <taxon>Vanilla</taxon>
    </lineage>
</organism>
<dbReference type="PANTHER" id="PTHR34708">
    <property type="entry name" value="OS07G0440000 PROTEIN"/>
    <property type="match status" value="1"/>
</dbReference>
<reference evidence="2 3" key="1">
    <citation type="journal article" date="2020" name="Nat. Food">
        <title>A phased Vanilla planifolia genome enables genetic improvement of flavour and production.</title>
        <authorList>
            <person name="Hasing T."/>
            <person name="Tang H."/>
            <person name="Brym M."/>
            <person name="Khazi F."/>
            <person name="Huang T."/>
            <person name="Chambers A.H."/>
        </authorList>
    </citation>
    <scope>NUCLEOTIDE SEQUENCE [LARGE SCALE GENOMIC DNA]</scope>
    <source>
        <tissue evidence="2">Leaf</tissue>
    </source>
</reference>
<evidence type="ECO:0000259" key="1">
    <source>
        <dbReference type="Pfam" id="PF03478"/>
    </source>
</evidence>
<dbReference type="Pfam" id="PF03478">
    <property type="entry name" value="Beta-prop_KIB1-4"/>
    <property type="match status" value="1"/>
</dbReference>
<dbReference type="OrthoDB" id="784120at2759"/>
<dbReference type="PANTHER" id="PTHR34708:SF1">
    <property type="entry name" value="OS08G0126400 PROTEIN"/>
    <property type="match status" value="1"/>
</dbReference>